<dbReference type="InterPro" id="IPR015421">
    <property type="entry name" value="PyrdxlP-dep_Trfase_major"/>
</dbReference>
<evidence type="ECO:0000256" key="1">
    <source>
        <dbReference type="ARBA" id="ARBA00001933"/>
    </source>
</evidence>
<organism evidence="3">
    <name type="scientific">marine metagenome</name>
    <dbReference type="NCBI Taxonomy" id="408172"/>
    <lineage>
        <taxon>unclassified sequences</taxon>
        <taxon>metagenomes</taxon>
        <taxon>ecological metagenomes</taxon>
    </lineage>
</organism>
<reference evidence="3" key="1">
    <citation type="submission" date="2018-05" db="EMBL/GenBank/DDBJ databases">
        <authorList>
            <person name="Lanie J.A."/>
            <person name="Ng W.-L."/>
            <person name="Kazmierczak K.M."/>
            <person name="Andrzejewski T.M."/>
            <person name="Davidsen T.M."/>
            <person name="Wayne K.J."/>
            <person name="Tettelin H."/>
            <person name="Glass J.I."/>
            <person name="Rusch D."/>
            <person name="Podicherti R."/>
            <person name="Tsui H.-C.T."/>
            <person name="Winkler M.E."/>
        </authorList>
    </citation>
    <scope>NUCLEOTIDE SEQUENCE</scope>
</reference>
<sequence>MTNHNQSPNESEILKRAAAVMPQASLGNLPYDVIVKRGKGSHIWDESGNEYVDYLLGSGPMIVGHSNREVIDAVRAQLEDGSTFFATNEKSVALAEEIVKAVPCAEKVRYCSTGTEATLYAMRTARSFRGRDKILKFEGGFHGMNDYALMSMAPSKLL</sequence>
<comment type="cofactor">
    <cofactor evidence="1">
        <name>pyridoxal 5'-phosphate</name>
        <dbReference type="ChEBI" id="CHEBI:597326"/>
    </cofactor>
</comment>
<proteinExistence type="predicted"/>
<dbReference type="GO" id="GO:0008483">
    <property type="term" value="F:transaminase activity"/>
    <property type="evidence" value="ECO:0007669"/>
    <property type="project" value="InterPro"/>
</dbReference>
<accession>A0A382C3C5</accession>
<feature type="non-terminal residue" evidence="3">
    <location>
        <position position="158"/>
    </location>
</feature>
<dbReference type="PANTHER" id="PTHR43713:SF3">
    <property type="entry name" value="GLUTAMATE-1-SEMIALDEHYDE 2,1-AMINOMUTASE 1, CHLOROPLASTIC-RELATED"/>
    <property type="match status" value="1"/>
</dbReference>
<dbReference type="GO" id="GO:0030170">
    <property type="term" value="F:pyridoxal phosphate binding"/>
    <property type="evidence" value="ECO:0007669"/>
    <property type="project" value="InterPro"/>
</dbReference>
<protein>
    <recommendedName>
        <fullName evidence="4">Glutamate-1-semialdehyde 2,1-aminomutase</fullName>
    </recommendedName>
</protein>
<keyword evidence="2" id="KW-0663">Pyridoxal phosphate</keyword>
<name>A0A382C3C5_9ZZZZ</name>
<dbReference type="AlphaFoldDB" id="A0A382C3C5"/>
<dbReference type="Gene3D" id="3.90.1150.10">
    <property type="entry name" value="Aspartate Aminotransferase, domain 1"/>
    <property type="match status" value="1"/>
</dbReference>
<dbReference type="SUPFAM" id="SSF53383">
    <property type="entry name" value="PLP-dependent transferases"/>
    <property type="match status" value="1"/>
</dbReference>
<dbReference type="InterPro" id="IPR015422">
    <property type="entry name" value="PyrdxlP-dep_Trfase_small"/>
</dbReference>
<dbReference type="InterPro" id="IPR005814">
    <property type="entry name" value="Aminotrans_3"/>
</dbReference>
<evidence type="ECO:0000313" key="3">
    <source>
        <dbReference type="EMBL" id="SVB20231.1"/>
    </source>
</evidence>
<dbReference type="Pfam" id="PF00202">
    <property type="entry name" value="Aminotran_3"/>
    <property type="match status" value="1"/>
</dbReference>
<gene>
    <name evidence="3" type="ORF">METZ01_LOCUS173085</name>
</gene>
<evidence type="ECO:0008006" key="4">
    <source>
        <dbReference type="Google" id="ProtNLM"/>
    </source>
</evidence>
<dbReference type="EMBL" id="UINC01032489">
    <property type="protein sequence ID" value="SVB20231.1"/>
    <property type="molecule type" value="Genomic_DNA"/>
</dbReference>
<dbReference type="InterPro" id="IPR015424">
    <property type="entry name" value="PyrdxlP-dep_Trfase"/>
</dbReference>
<dbReference type="PANTHER" id="PTHR43713">
    <property type="entry name" value="GLUTAMATE-1-SEMIALDEHYDE 2,1-AMINOMUTASE"/>
    <property type="match status" value="1"/>
</dbReference>
<dbReference type="Gene3D" id="3.40.640.10">
    <property type="entry name" value="Type I PLP-dependent aspartate aminotransferase-like (Major domain)"/>
    <property type="match status" value="1"/>
</dbReference>
<evidence type="ECO:0000256" key="2">
    <source>
        <dbReference type="ARBA" id="ARBA00022898"/>
    </source>
</evidence>